<dbReference type="EMBL" id="BPUB01000001">
    <property type="protein sequence ID" value="GJG58616.1"/>
    <property type="molecule type" value="Genomic_DNA"/>
</dbReference>
<keyword evidence="3" id="KW-1185">Reference proteome</keyword>
<dbReference type="Proteomes" id="UP000825483">
    <property type="component" value="Unassembled WGS sequence"/>
</dbReference>
<protein>
    <submittedName>
        <fullName evidence="2">Uncharacterized protein</fullName>
    </submittedName>
</protein>
<proteinExistence type="predicted"/>
<evidence type="ECO:0000313" key="2">
    <source>
        <dbReference type="EMBL" id="GJG58616.1"/>
    </source>
</evidence>
<feature type="region of interest" description="Disordered" evidence="1">
    <location>
        <begin position="90"/>
        <end position="118"/>
    </location>
</feature>
<sequence length="304" mass="34886">MPIDNSITQRLNDFLDMSERTNEDIISGATLLLQLNRNRQLFQTVLTNPKRFESTVVYELKKFVPIRQRGQTLEDVQRQTKELLGELQAAVESEPEDNEDKTDEEQDLPLHKGKRADHDQLPDSIKAIWEQNAERWKKIKALYYTCQDIKEPCDRAESLNALKETWYKYKSEFARYDDYVIENSDETAQKETTPVDYAKAITNARSYLSKAVKDDKLLNKRKAALADDADDKTILDYNTSLQSVMDRVQLLLNSGEIIGDDLRQKLTDAGVVFPEGKPSETVEPSENADSTDDKDIDNEQGQEN</sequence>
<gene>
    <name evidence="2" type="ORF">PRLR5076_14670</name>
</gene>
<evidence type="ECO:0000313" key="3">
    <source>
        <dbReference type="Proteomes" id="UP000825483"/>
    </source>
</evidence>
<name>A0A9R1C9R0_9BACT</name>
<comment type="caution">
    <text evidence="2">The sequence shown here is derived from an EMBL/GenBank/DDBJ whole genome shotgun (WGS) entry which is preliminary data.</text>
</comment>
<reference evidence="2" key="1">
    <citation type="journal article" date="2022" name="Int. J. Syst. Evol. Microbiol.">
        <title>Prevotella lacticifex sp. nov., isolated from the rumen of cows.</title>
        <authorList>
            <person name="Shinkai T."/>
            <person name="Ikeyama N."/>
            <person name="Kumagai M."/>
            <person name="Ohmori H."/>
            <person name="Sakamoto M."/>
            <person name="Ohkuma M."/>
            <person name="Mitsumori M."/>
        </authorList>
    </citation>
    <scope>NUCLEOTIDE SEQUENCE</scope>
    <source>
        <strain evidence="2">R5076</strain>
    </source>
</reference>
<dbReference type="AlphaFoldDB" id="A0A9R1C9R0"/>
<feature type="region of interest" description="Disordered" evidence="1">
    <location>
        <begin position="269"/>
        <end position="304"/>
    </location>
</feature>
<evidence type="ECO:0000256" key="1">
    <source>
        <dbReference type="SAM" id="MobiDB-lite"/>
    </source>
</evidence>
<accession>A0A9R1C9R0</accession>
<feature type="compositionally biased region" description="Acidic residues" evidence="1">
    <location>
        <begin position="93"/>
        <end position="107"/>
    </location>
</feature>
<organism evidence="2 3">
    <name type="scientific">Prevotella lacticifex</name>
    <dbReference type="NCBI Taxonomy" id="2854755"/>
    <lineage>
        <taxon>Bacteria</taxon>
        <taxon>Pseudomonadati</taxon>
        <taxon>Bacteroidota</taxon>
        <taxon>Bacteroidia</taxon>
        <taxon>Bacteroidales</taxon>
        <taxon>Prevotellaceae</taxon>
        <taxon>Prevotella</taxon>
    </lineage>
</organism>
<feature type="compositionally biased region" description="Acidic residues" evidence="1">
    <location>
        <begin position="289"/>
        <end position="304"/>
    </location>
</feature>